<dbReference type="PANTHER" id="PTHR43464">
    <property type="entry name" value="METHYLTRANSFERASE"/>
    <property type="match status" value="1"/>
</dbReference>
<gene>
    <name evidence="3" type="ORF">K402DRAFT_390213</name>
</gene>
<feature type="domain" description="Methyltransferase" evidence="2">
    <location>
        <begin position="134"/>
        <end position="184"/>
    </location>
</feature>
<dbReference type="SUPFAM" id="SSF53335">
    <property type="entry name" value="S-adenosyl-L-methionine-dependent methyltransferases"/>
    <property type="match status" value="1"/>
</dbReference>
<dbReference type="EMBL" id="ML977143">
    <property type="protein sequence ID" value="KAF1989882.1"/>
    <property type="molecule type" value="Genomic_DNA"/>
</dbReference>
<dbReference type="Gene3D" id="3.40.50.150">
    <property type="entry name" value="Vaccinia Virus protein VP39"/>
    <property type="match status" value="1"/>
</dbReference>
<keyword evidence="3" id="KW-0489">Methyltransferase</keyword>
<dbReference type="InterPro" id="IPR029063">
    <property type="entry name" value="SAM-dependent_MTases_sf"/>
</dbReference>
<evidence type="ECO:0000313" key="3">
    <source>
        <dbReference type="EMBL" id="KAF1989882.1"/>
    </source>
</evidence>
<dbReference type="AlphaFoldDB" id="A0A6G1H9Z9"/>
<evidence type="ECO:0000313" key="4">
    <source>
        <dbReference type="Proteomes" id="UP000800041"/>
    </source>
</evidence>
<sequence length="386" mass="41087">MTQPSLYSTFDTSLIDLAAKPPQNPSPSDPTDPVSSSVDETPTAPNSFSTSSSHTLANDANTPTPAPPSLTAQGAFEIPKMPVKHLPTAQTYDAWASVYDSDGNILQGVDDEELSSMLPAFLRSVEGFAGEGREITVVDLGCGTGRNTVKLLQYPWSGRAGVEWKVVVGIDASKGMLEVAREKLSAVSSSFTTSSTSAYPTYKLLHHDFLPPNTVPDSGLPDPNPIPLPQTSGLDLDSATENQNGKATALISTLVLEHIPLRTFFSILSSLVRPGGLALVTNMHPEMGAKGQAGFVGQVEGNETAKVKVRGVSWVHTVEETVRIASEMGWVVEDVNVDVGGDGDGDGGKGLKEVEVTEEMVGKLGRRAVKWVGVRVWYGGVFRRVR</sequence>
<keyword evidence="3" id="KW-0808">Transferase</keyword>
<proteinExistence type="predicted"/>
<protein>
    <submittedName>
        <fullName evidence="3">S-adenosyl-L-methionine-dependent methyltransferase</fullName>
    </submittedName>
</protein>
<dbReference type="Pfam" id="PF13847">
    <property type="entry name" value="Methyltransf_31"/>
    <property type="match status" value="1"/>
</dbReference>
<dbReference type="GO" id="GO:0010420">
    <property type="term" value="F:polyprenyldihydroxybenzoate methyltransferase activity"/>
    <property type="evidence" value="ECO:0007669"/>
    <property type="project" value="TreeGrafter"/>
</dbReference>
<dbReference type="PANTHER" id="PTHR43464:SF52">
    <property type="entry name" value="PUTATIVE-RELATED"/>
    <property type="match status" value="1"/>
</dbReference>
<keyword evidence="4" id="KW-1185">Reference proteome</keyword>
<dbReference type="GO" id="GO:0032259">
    <property type="term" value="P:methylation"/>
    <property type="evidence" value="ECO:0007669"/>
    <property type="project" value="UniProtKB-KW"/>
</dbReference>
<dbReference type="InterPro" id="IPR025714">
    <property type="entry name" value="Methyltranfer_dom"/>
</dbReference>
<evidence type="ECO:0000256" key="1">
    <source>
        <dbReference type="SAM" id="MobiDB-lite"/>
    </source>
</evidence>
<dbReference type="Proteomes" id="UP000800041">
    <property type="component" value="Unassembled WGS sequence"/>
</dbReference>
<feature type="region of interest" description="Disordered" evidence="1">
    <location>
        <begin position="1"/>
        <end position="72"/>
    </location>
</feature>
<evidence type="ECO:0000259" key="2">
    <source>
        <dbReference type="Pfam" id="PF13847"/>
    </source>
</evidence>
<feature type="compositionally biased region" description="Polar residues" evidence="1">
    <location>
        <begin position="43"/>
        <end position="56"/>
    </location>
</feature>
<reference evidence="3" key="1">
    <citation type="journal article" date="2020" name="Stud. Mycol.">
        <title>101 Dothideomycetes genomes: a test case for predicting lifestyles and emergence of pathogens.</title>
        <authorList>
            <person name="Haridas S."/>
            <person name="Albert R."/>
            <person name="Binder M."/>
            <person name="Bloem J."/>
            <person name="Labutti K."/>
            <person name="Salamov A."/>
            <person name="Andreopoulos B."/>
            <person name="Baker S."/>
            <person name="Barry K."/>
            <person name="Bills G."/>
            <person name="Bluhm B."/>
            <person name="Cannon C."/>
            <person name="Castanera R."/>
            <person name="Culley D."/>
            <person name="Daum C."/>
            <person name="Ezra D."/>
            <person name="Gonzalez J."/>
            <person name="Henrissat B."/>
            <person name="Kuo A."/>
            <person name="Liang C."/>
            <person name="Lipzen A."/>
            <person name="Lutzoni F."/>
            <person name="Magnuson J."/>
            <person name="Mondo S."/>
            <person name="Nolan M."/>
            <person name="Ohm R."/>
            <person name="Pangilinan J."/>
            <person name="Park H.-J."/>
            <person name="Ramirez L."/>
            <person name="Alfaro M."/>
            <person name="Sun H."/>
            <person name="Tritt A."/>
            <person name="Yoshinaga Y."/>
            <person name="Zwiers L.-H."/>
            <person name="Turgeon B."/>
            <person name="Goodwin S."/>
            <person name="Spatafora J."/>
            <person name="Crous P."/>
            <person name="Grigoriev I."/>
        </authorList>
    </citation>
    <scope>NUCLEOTIDE SEQUENCE</scope>
    <source>
        <strain evidence="3">CBS 113979</strain>
    </source>
</reference>
<feature type="compositionally biased region" description="Polar residues" evidence="1">
    <location>
        <begin position="1"/>
        <end position="12"/>
    </location>
</feature>
<organism evidence="3 4">
    <name type="scientific">Aulographum hederae CBS 113979</name>
    <dbReference type="NCBI Taxonomy" id="1176131"/>
    <lineage>
        <taxon>Eukaryota</taxon>
        <taxon>Fungi</taxon>
        <taxon>Dikarya</taxon>
        <taxon>Ascomycota</taxon>
        <taxon>Pezizomycotina</taxon>
        <taxon>Dothideomycetes</taxon>
        <taxon>Pleosporomycetidae</taxon>
        <taxon>Aulographales</taxon>
        <taxon>Aulographaceae</taxon>
    </lineage>
</organism>
<accession>A0A6G1H9Z9</accession>
<dbReference type="OrthoDB" id="66144at2759"/>
<name>A0A6G1H9Z9_9PEZI</name>
<dbReference type="CDD" id="cd02440">
    <property type="entry name" value="AdoMet_MTases"/>
    <property type="match status" value="1"/>
</dbReference>